<feature type="region of interest" description="Disordered" evidence="2">
    <location>
        <begin position="189"/>
        <end position="271"/>
    </location>
</feature>
<feature type="region of interest" description="Disordered" evidence="2">
    <location>
        <begin position="652"/>
        <end position="678"/>
    </location>
</feature>
<feature type="region of interest" description="Disordered" evidence="2">
    <location>
        <begin position="77"/>
        <end position="120"/>
    </location>
</feature>
<dbReference type="InterPro" id="IPR007726">
    <property type="entry name" value="SS18_N"/>
</dbReference>
<dbReference type="Proteomes" id="UP000268162">
    <property type="component" value="Unassembled WGS sequence"/>
</dbReference>
<accession>A0A4P9ZU57</accession>
<feature type="compositionally biased region" description="Low complexity" evidence="2">
    <location>
        <begin position="243"/>
        <end position="269"/>
    </location>
</feature>
<evidence type="ECO:0000256" key="1">
    <source>
        <dbReference type="ARBA" id="ARBA00007945"/>
    </source>
</evidence>
<dbReference type="AlphaFoldDB" id="A0A4P9ZU57"/>
<evidence type="ECO:0000313" key="5">
    <source>
        <dbReference type="Proteomes" id="UP000268162"/>
    </source>
</evidence>
<evidence type="ECO:0000259" key="3">
    <source>
        <dbReference type="Pfam" id="PF05030"/>
    </source>
</evidence>
<feature type="compositionally biased region" description="Low complexity" evidence="2">
    <location>
        <begin position="373"/>
        <end position="396"/>
    </location>
</feature>
<gene>
    <name evidence="4" type="ORF">BJ085DRAFT_36274</name>
</gene>
<comment type="similarity">
    <text evidence="1">Belongs to the SS18 family.</text>
</comment>
<dbReference type="STRING" id="215637.A0A4P9ZU57"/>
<evidence type="ECO:0000313" key="4">
    <source>
        <dbReference type="EMBL" id="RKP37083.1"/>
    </source>
</evidence>
<dbReference type="EMBL" id="ML002546">
    <property type="protein sequence ID" value="RKP37083.1"/>
    <property type="molecule type" value="Genomic_DNA"/>
</dbReference>
<protein>
    <recommendedName>
        <fullName evidence="3">SS18 N-terminal domain-containing protein</fullName>
    </recommendedName>
</protein>
<organism evidence="4 5">
    <name type="scientific">Dimargaris cristalligena</name>
    <dbReference type="NCBI Taxonomy" id="215637"/>
    <lineage>
        <taxon>Eukaryota</taxon>
        <taxon>Fungi</taxon>
        <taxon>Fungi incertae sedis</taxon>
        <taxon>Zoopagomycota</taxon>
        <taxon>Kickxellomycotina</taxon>
        <taxon>Dimargaritomycetes</taxon>
        <taxon>Dimargaritales</taxon>
        <taxon>Dimargaritaceae</taxon>
        <taxon>Dimargaris</taxon>
    </lineage>
</organism>
<feature type="region of interest" description="Disordered" evidence="2">
    <location>
        <begin position="335"/>
        <end position="397"/>
    </location>
</feature>
<feature type="compositionally biased region" description="Polar residues" evidence="2">
    <location>
        <begin position="200"/>
        <end position="212"/>
    </location>
</feature>
<feature type="compositionally biased region" description="Polar residues" evidence="2">
    <location>
        <begin position="345"/>
        <end position="372"/>
    </location>
</feature>
<keyword evidence="5" id="KW-1185">Reference proteome</keyword>
<proteinExistence type="inferred from homology"/>
<evidence type="ECO:0000256" key="2">
    <source>
        <dbReference type="SAM" id="MobiDB-lite"/>
    </source>
</evidence>
<dbReference type="Pfam" id="PF05030">
    <property type="entry name" value="SSXT"/>
    <property type="match status" value="1"/>
</dbReference>
<feature type="domain" description="SS18 N-terminal" evidence="3">
    <location>
        <begin position="13"/>
        <end position="73"/>
    </location>
</feature>
<sequence length="678" mass="69975">MVASVGDTSYIPEFNAKCVQLVLDINAELIQVCIEFQNRGWFQYPDFAVYQARLQSNLAYLANIADHYLKTSQPLAAHPDLQAGPAGTQSGRSEATTESSPAYSRGAPAGNRGSAASAMAQTLGSLDPQGEATQMLQAPNLADLPTPKTPAGRKLQALLTDAVHHFQAREKRALPAMLEHSRTAFEQLQPAPARVDPNEANLQSPTKSTAPGGSTAKPAATTAEDSRLTLPPTCRVIDPPLVESPATSSGAPAAGEPAPLATATPTETGNTPLILNFGSSSQATSTGGPAFDIQQFVPLPPFQTQNIQPQPSRPNFLVEQELKRQRILQMHLSAQANKPPVASPKVSQQGGSNVGTPISQMGSPAINSEPQQPSSATASPYPTSTSVSTPVSVSASGPGVIAPRPLSLGLSSPTVSAPIQSTAPPLGSHHTMVMSQAQAQAQIQAQALASGQPNLMNFSQAQQLYFHQMRMQQLQQGGMPMSNGMGISSGGNVNPALASMALMAANAGAGGMQSSGINPQMAMAMGMGMGMNLNMLSSGANYNLNPQAGVNLGLGMGGTSNAAVNPALSMPMNLNNMGTQINRHPGMSAGHPAGANSHSHSHPMGGGYTSQQGGINPNFPMAMFGGGNSPTSLPLNMNPMMSMNMMNGMMNPGASNVNNMSNLNNPNSGGSTPGSKGN</sequence>
<reference evidence="5" key="1">
    <citation type="journal article" date="2018" name="Nat. Microbiol.">
        <title>Leveraging single-cell genomics to expand the fungal tree of life.</title>
        <authorList>
            <person name="Ahrendt S.R."/>
            <person name="Quandt C.A."/>
            <person name="Ciobanu D."/>
            <person name="Clum A."/>
            <person name="Salamov A."/>
            <person name="Andreopoulos B."/>
            <person name="Cheng J.F."/>
            <person name="Woyke T."/>
            <person name="Pelin A."/>
            <person name="Henrissat B."/>
            <person name="Reynolds N.K."/>
            <person name="Benny G.L."/>
            <person name="Smith M.E."/>
            <person name="James T.Y."/>
            <person name="Grigoriev I.V."/>
        </authorList>
    </citation>
    <scope>NUCLEOTIDE SEQUENCE [LARGE SCALE GENOMIC DNA]</scope>
    <source>
        <strain evidence="5">RSA 468</strain>
    </source>
</reference>
<name>A0A4P9ZU57_9FUNG</name>
<feature type="compositionally biased region" description="Polar residues" evidence="2">
    <location>
        <begin position="87"/>
        <end position="102"/>
    </location>
</feature>